<dbReference type="Gene3D" id="3.30.420.10">
    <property type="entry name" value="Ribonuclease H-like superfamily/Ribonuclease H"/>
    <property type="match status" value="1"/>
</dbReference>
<dbReference type="PROSITE" id="PS50994">
    <property type="entry name" value="INTEGRASE"/>
    <property type="match status" value="1"/>
</dbReference>
<dbReference type="Proteomes" id="UP000001574">
    <property type="component" value="Chromosome"/>
</dbReference>
<dbReference type="InterPro" id="IPR012337">
    <property type="entry name" value="RNaseH-like_sf"/>
</dbReference>
<dbReference type="GO" id="GO:0015074">
    <property type="term" value="P:DNA integration"/>
    <property type="evidence" value="ECO:0007669"/>
    <property type="project" value="InterPro"/>
</dbReference>
<dbReference type="InterPro" id="IPR036397">
    <property type="entry name" value="RNaseH_sf"/>
</dbReference>
<dbReference type="Pfam" id="PF13683">
    <property type="entry name" value="rve_3"/>
    <property type="match status" value="1"/>
</dbReference>
<reference evidence="2 3" key="1">
    <citation type="submission" date="2006-10" db="EMBL/GenBank/DDBJ databases">
        <authorList>
            <person name="Fleischmann R.D."/>
            <person name="Dodson R.J."/>
            <person name="Haft D.H."/>
            <person name="Merkel J.S."/>
            <person name="Nelson W.C."/>
            <person name="Fraser C.M."/>
        </authorList>
    </citation>
    <scope>NUCLEOTIDE SEQUENCE [LARGE SCALE GENOMIC DNA]</scope>
    <source>
        <strain evidence="2 3">104</strain>
    </source>
</reference>
<dbReference type="EMBL" id="CP000479">
    <property type="protein sequence ID" value="ABK64950.1"/>
    <property type="molecule type" value="Genomic_DNA"/>
</dbReference>
<dbReference type="PANTHER" id="PTHR46889:SF4">
    <property type="entry name" value="TRANSPOSASE INSO FOR INSERTION SEQUENCE ELEMENT IS911B-RELATED"/>
    <property type="match status" value="1"/>
</dbReference>
<dbReference type="KEGG" id="mav:MAV_2221"/>
<dbReference type="SUPFAM" id="SSF53098">
    <property type="entry name" value="Ribonuclease H-like"/>
    <property type="match status" value="1"/>
</dbReference>
<dbReference type="AlphaFoldDB" id="A0A0H2ZRI8"/>
<dbReference type="GO" id="GO:0003676">
    <property type="term" value="F:nucleic acid binding"/>
    <property type="evidence" value="ECO:0007669"/>
    <property type="project" value="InterPro"/>
</dbReference>
<organism evidence="2 3">
    <name type="scientific">Mycobacterium avium (strain 104)</name>
    <dbReference type="NCBI Taxonomy" id="243243"/>
    <lineage>
        <taxon>Bacteria</taxon>
        <taxon>Bacillati</taxon>
        <taxon>Actinomycetota</taxon>
        <taxon>Actinomycetes</taxon>
        <taxon>Mycobacteriales</taxon>
        <taxon>Mycobacteriaceae</taxon>
        <taxon>Mycobacterium</taxon>
        <taxon>Mycobacterium avium complex (MAC)</taxon>
    </lineage>
</organism>
<dbReference type="PANTHER" id="PTHR46889">
    <property type="entry name" value="TRANSPOSASE INSF FOR INSERTION SEQUENCE IS3B-RELATED"/>
    <property type="match status" value="1"/>
</dbReference>
<proteinExistence type="predicted"/>
<feature type="domain" description="Integrase catalytic" evidence="1">
    <location>
        <begin position="1"/>
        <end position="103"/>
    </location>
</feature>
<evidence type="ECO:0000313" key="2">
    <source>
        <dbReference type="EMBL" id="ABK64950.1"/>
    </source>
</evidence>
<sequence length="117" mass="13082">MQDLICHSDAGSQFTSIRYGERLAEIGAVPSIGTVGDSFDNALAETVNGYYKAELIYGPARSRPWKTVEDVELATLSWVHWHNTSRLHSYLGDIPPTEFEAAFYDAYRTDQPLIGIQ</sequence>
<gene>
    <name evidence="2" type="ordered locus">MAV_2221</name>
</gene>
<dbReference type="InterPro" id="IPR050900">
    <property type="entry name" value="Transposase_IS3/IS150/IS904"/>
</dbReference>
<protein>
    <submittedName>
        <fullName evidence="2">Transposase subunit putative</fullName>
    </submittedName>
</protein>
<dbReference type="InterPro" id="IPR001584">
    <property type="entry name" value="Integrase_cat-core"/>
</dbReference>
<accession>A0A0H2ZRI8</accession>
<evidence type="ECO:0000259" key="1">
    <source>
        <dbReference type="PROSITE" id="PS50994"/>
    </source>
</evidence>
<name>A0A0H2ZRI8_MYCA1</name>
<evidence type="ECO:0000313" key="3">
    <source>
        <dbReference type="Proteomes" id="UP000001574"/>
    </source>
</evidence>
<dbReference type="HOGENOM" id="CLU_027402_41_11_11"/>